<reference evidence="1" key="1">
    <citation type="submission" date="2024-09" db="EMBL/GenBank/DDBJ databases">
        <title>Black Yeasts Isolated from many extreme environments.</title>
        <authorList>
            <person name="Coleine C."/>
            <person name="Stajich J.E."/>
            <person name="Selbmann L."/>
        </authorList>
    </citation>
    <scope>NUCLEOTIDE SEQUENCE</scope>
    <source>
        <strain evidence="1">CCFEE 5737</strain>
    </source>
</reference>
<evidence type="ECO:0000313" key="1">
    <source>
        <dbReference type="EMBL" id="KAK3082240.1"/>
    </source>
</evidence>
<protein>
    <submittedName>
        <fullName evidence="1">Uncharacterized protein</fullName>
    </submittedName>
</protein>
<organism evidence="1 2">
    <name type="scientific">Coniosporium uncinatum</name>
    <dbReference type="NCBI Taxonomy" id="93489"/>
    <lineage>
        <taxon>Eukaryota</taxon>
        <taxon>Fungi</taxon>
        <taxon>Dikarya</taxon>
        <taxon>Ascomycota</taxon>
        <taxon>Pezizomycotina</taxon>
        <taxon>Dothideomycetes</taxon>
        <taxon>Dothideomycetes incertae sedis</taxon>
        <taxon>Coniosporium</taxon>
    </lineage>
</organism>
<accession>A0ACC3DZT5</accession>
<comment type="caution">
    <text evidence="1">The sequence shown here is derived from an EMBL/GenBank/DDBJ whole genome shotgun (WGS) entry which is preliminary data.</text>
</comment>
<name>A0ACC3DZT5_9PEZI</name>
<keyword evidence="2" id="KW-1185">Reference proteome</keyword>
<proteinExistence type="predicted"/>
<sequence>MSASKRNSEARGGKRPSGSTEEDEQSPKFARTTTGRHSHSLGLSAPSISRTERAYLGNQLRTGASSKQIMVSTTPSTNTTFTSANTSFTSVANGVDTANTSFTAELTVPELLSPPKIPFNSSNGYSWDSDLADELATCAEATVSAEVGSSTPPVGDEIASEPNQRTTPENYKVRTFPKRGLYAPEMNAGLAAAFRLRWECTRLALENDKCPDDVLPPDKEQDLDYDSLLLYFRTQAGLKVRKQSSVDVWNAAQESFSNVYFQASLELNTTNRGPLFKLRMEPMQKQQSCRLQRAFGADRFLYLNIILPLLGELSGGLRGQEDHLRTRFLEWLLREHEFLGRKYRAFHIEAKQTKKSLKTPGLQGYRVVLFATSSCDILGNSPGSARLPSHSSFSKEPSRTIGEMVNWFMPLEQNNGLSFCKAYARLDLGLSKAEPTVTFLPSQIRLHVPDRRADDTPDDAGFNDMALEWPSESLKGQVMNDGCSRISLGAALKVWEALKQSGPVPAAFQGRIGGAKGVWIRSASTDTASVADREIWIEISESQLKFEAQANDLDDQTYDRDRVTFEVLKCTRSVSASHLNLAFLPILVDRHVPLSDIVSLVRQQLDEERTNILPVVHSPPLLRKWLHNHYSILEERDRSAGLKWQAGMPLSKLEKSILLLDSGFQPTQCVYLADVFLRLAAQYFSRVIRSLSVRIGRSTNLIGIADPVGVLQPGEIQLSFSQTFHDATTQASWPYLSDMDVLVARHPALRRSDVQKVRAVHRPELRHLNDVVIFPSKGPFPLAGKLQGGDYDGDTFWVCWEPRLTRSFRNAPAPTTSADPKRFGIEVDRRALSSVSHGPEDIDIFLKESFAFRCKPAMLGVVTNGHENLSYFENTIASPGVDALADLHDLLIDSAKNGYIYDKTTYQNFLRDNPNIRKKFPPKPAYRQALEPDKEERGLRTSPTKNAHARSIRFKKDHVVDYMFAHVIEPHIAGTLDLLTQALETKTSKDDDLTGP</sequence>
<dbReference type="EMBL" id="JAWDJW010000003">
    <property type="protein sequence ID" value="KAK3082240.1"/>
    <property type="molecule type" value="Genomic_DNA"/>
</dbReference>
<dbReference type="Proteomes" id="UP001186974">
    <property type="component" value="Unassembled WGS sequence"/>
</dbReference>
<gene>
    <name evidence="1" type="ORF">LTS18_010657</name>
</gene>
<evidence type="ECO:0000313" key="2">
    <source>
        <dbReference type="Proteomes" id="UP001186974"/>
    </source>
</evidence>